<dbReference type="InterPro" id="IPR052543">
    <property type="entry name" value="HTH_Metal-responsive_Reg"/>
</dbReference>
<dbReference type="Pfam" id="PF12840">
    <property type="entry name" value="HTH_20"/>
    <property type="match status" value="1"/>
</dbReference>
<dbReference type="GO" id="GO:0003700">
    <property type="term" value="F:DNA-binding transcription factor activity"/>
    <property type="evidence" value="ECO:0007669"/>
    <property type="project" value="InterPro"/>
</dbReference>
<name>A0A841HMM6_9GAMM</name>
<dbReference type="GO" id="GO:0010288">
    <property type="term" value="P:response to lead ion"/>
    <property type="evidence" value="ECO:0007669"/>
    <property type="project" value="TreeGrafter"/>
</dbReference>
<dbReference type="GO" id="GO:0046686">
    <property type="term" value="P:response to cadmium ion"/>
    <property type="evidence" value="ECO:0007669"/>
    <property type="project" value="TreeGrafter"/>
</dbReference>
<dbReference type="InterPro" id="IPR012318">
    <property type="entry name" value="HTH_CRP"/>
</dbReference>
<dbReference type="PANTHER" id="PTHR39168">
    <property type="entry name" value="TRANSCRIPTIONAL REGULATOR-RELATED"/>
    <property type="match status" value="1"/>
</dbReference>
<dbReference type="InterPro" id="IPR036388">
    <property type="entry name" value="WH-like_DNA-bd_sf"/>
</dbReference>
<protein>
    <submittedName>
        <fullName evidence="2">DNA-binding transcriptional ArsR family regulator</fullName>
    </submittedName>
</protein>
<dbReference type="AlphaFoldDB" id="A0A841HMM6"/>
<dbReference type="GO" id="GO:0032791">
    <property type="term" value="F:lead ion binding"/>
    <property type="evidence" value="ECO:0007669"/>
    <property type="project" value="TreeGrafter"/>
</dbReference>
<comment type="caution">
    <text evidence="2">The sequence shown here is derived from an EMBL/GenBank/DDBJ whole genome shotgun (WGS) entry which is preliminary data.</text>
</comment>
<evidence type="ECO:0000313" key="2">
    <source>
        <dbReference type="EMBL" id="MBB6094126.1"/>
    </source>
</evidence>
<evidence type="ECO:0000259" key="1">
    <source>
        <dbReference type="PROSITE" id="PS50987"/>
    </source>
</evidence>
<dbReference type="PANTHER" id="PTHR39168:SF1">
    <property type="entry name" value="TRANSCRIPTIONAL REGULATORY PROTEIN"/>
    <property type="match status" value="1"/>
</dbReference>
<keyword evidence="3" id="KW-1185">Reference proteome</keyword>
<sequence length="225" mass="24540">MDAGPTIARIAHLIGERGRSQILGALMGGRALTATELADAAGITRPTVSTHLGKLERARLIVAEKQGRHRYFRLAGSEVAQLLENMMGVANSIADDRQFGPRDPQLRKARVCYDHLAGTLGVLVYDGLVRRELLSVTPEGVALAENGWTLFGQLNLTADAIANPRRPLCRACIDWSERRHHLAGGLGAALLDRLFELGWASPIRDSRVVRFSSSGEKKLRELFAA</sequence>
<dbReference type="GO" id="GO:0097063">
    <property type="term" value="F:cadmium ion sensor activity"/>
    <property type="evidence" value="ECO:0007669"/>
    <property type="project" value="TreeGrafter"/>
</dbReference>
<dbReference type="SUPFAM" id="SSF46785">
    <property type="entry name" value="Winged helix' DNA-binding domain"/>
    <property type="match status" value="1"/>
</dbReference>
<proteinExistence type="predicted"/>
<dbReference type="NCBIfam" id="NF033788">
    <property type="entry name" value="HTH_metalloreg"/>
    <property type="match status" value="1"/>
</dbReference>
<feature type="domain" description="HTH arsR-type" evidence="1">
    <location>
        <begin position="1"/>
        <end position="94"/>
    </location>
</feature>
<dbReference type="PROSITE" id="PS50987">
    <property type="entry name" value="HTH_ARSR_2"/>
    <property type="match status" value="1"/>
</dbReference>
<dbReference type="Gene3D" id="1.10.10.10">
    <property type="entry name" value="Winged helix-like DNA-binding domain superfamily/Winged helix DNA-binding domain"/>
    <property type="match status" value="1"/>
</dbReference>
<evidence type="ECO:0000313" key="3">
    <source>
        <dbReference type="Proteomes" id="UP000588068"/>
    </source>
</evidence>
<dbReference type="InterPro" id="IPR011991">
    <property type="entry name" value="ArsR-like_HTH"/>
</dbReference>
<reference evidence="2 3" key="1">
    <citation type="submission" date="2020-08" db="EMBL/GenBank/DDBJ databases">
        <title>Genomic Encyclopedia of Type Strains, Phase IV (KMG-IV): sequencing the most valuable type-strain genomes for metagenomic binning, comparative biology and taxonomic classification.</title>
        <authorList>
            <person name="Goeker M."/>
        </authorList>
    </citation>
    <scope>NUCLEOTIDE SEQUENCE [LARGE SCALE GENOMIC DNA]</scope>
    <source>
        <strain evidence="2 3">DSM 26723</strain>
    </source>
</reference>
<dbReference type="RefSeq" id="WP_184333110.1">
    <property type="nucleotide sequence ID" value="NZ_JACHHZ010000003.1"/>
</dbReference>
<accession>A0A841HMM6</accession>
<dbReference type="EMBL" id="JACHHZ010000003">
    <property type="protein sequence ID" value="MBB6094126.1"/>
    <property type="molecule type" value="Genomic_DNA"/>
</dbReference>
<dbReference type="CDD" id="cd00090">
    <property type="entry name" value="HTH_ARSR"/>
    <property type="match status" value="1"/>
</dbReference>
<organism evidence="2 3">
    <name type="scientific">Povalibacter uvarum</name>
    <dbReference type="NCBI Taxonomy" id="732238"/>
    <lineage>
        <taxon>Bacteria</taxon>
        <taxon>Pseudomonadati</taxon>
        <taxon>Pseudomonadota</taxon>
        <taxon>Gammaproteobacteria</taxon>
        <taxon>Steroidobacterales</taxon>
        <taxon>Steroidobacteraceae</taxon>
        <taxon>Povalibacter</taxon>
    </lineage>
</organism>
<keyword evidence="2" id="KW-0238">DNA-binding</keyword>
<gene>
    <name evidence="2" type="ORF">HNQ60_003007</name>
</gene>
<dbReference type="InterPro" id="IPR036390">
    <property type="entry name" value="WH_DNA-bd_sf"/>
</dbReference>
<dbReference type="Proteomes" id="UP000588068">
    <property type="component" value="Unassembled WGS sequence"/>
</dbReference>
<dbReference type="InterPro" id="IPR001845">
    <property type="entry name" value="HTH_ArsR_DNA-bd_dom"/>
</dbReference>
<dbReference type="SMART" id="SM00418">
    <property type="entry name" value="HTH_ARSR"/>
    <property type="match status" value="1"/>
</dbReference>
<dbReference type="GO" id="GO:0003677">
    <property type="term" value="F:DNA binding"/>
    <property type="evidence" value="ECO:0007669"/>
    <property type="project" value="UniProtKB-KW"/>
</dbReference>
<dbReference type="SMART" id="SM00419">
    <property type="entry name" value="HTH_CRP"/>
    <property type="match status" value="1"/>
</dbReference>